<organism evidence="3 4">
    <name type="scientific">Hallerella succinigenes</name>
    <dbReference type="NCBI Taxonomy" id="1896222"/>
    <lineage>
        <taxon>Bacteria</taxon>
        <taxon>Pseudomonadati</taxon>
        <taxon>Fibrobacterota</taxon>
        <taxon>Fibrobacteria</taxon>
        <taxon>Fibrobacterales</taxon>
        <taxon>Fibrobacteraceae</taxon>
        <taxon>Hallerella</taxon>
    </lineage>
</organism>
<dbReference type="InterPro" id="IPR001478">
    <property type="entry name" value="PDZ"/>
</dbReference>
<dbReference type="InterPro" id="IPR029045">
    <property type="entry name" value="ClpP/crotonase-like_dom_sf"/>
</dbReference>
<comment type="caution">
    <text evidence="3">The sequence shown here is derived from an EMBL/GenBank/DDBJ whole genome shotgun (WGS) entry which is preliminary data.</text>
</comment>
<name>A0A2M9A661_9BACT</name>
<keyword evidence="4" id="KW-1185">Reference proteome</keyword>
<sequence length="451" mass="49787">MNVSKKLLPVVFSAAIAASFLGCSSDTISPVEDTSGASSELKTTYSMLYYYYYLADTELGELSTYVDNPLNVYINPAYADVADVITMFYAMSDKLTRYFPSAYYESLVQLLTESDVESKSFGMEVDSSLGVKYVYKEGPAVSAGIQKRDHILAVDGNQFETLSELDSYLESIENRDSFLFSLERDNLTYEVSMTRTQLNVPTVYVDTLSDVPIIRVTEFTNTTNGYEDEGTLREFKDALEATAGANSTILDLRGNGGGYVSICTQMAGELLSNNDTIIYERSWEPEHNRRSDNTTGYLASGDGIGKGRYYVLMLDSNSASCSEIFAAALTSNLKTPIVGTNSFGKGIGQLYLTTETKGICGITSVLFYDKDGYSYHTYGFVPDIYEPDSLEALHKAVELAKTGSYSRTEGYSSEMQPYWASPKTLGKKSTSIDPEEYMQDALRGLAIVDFK</sequence>
<dbReference type="SUPFAM" id="SSF50156">
    <property type="entry name" value="PDZ domain-like"/>
    <property type="match status" value="1"/>
</dbReference>
<dbReference type="InterPro" id="IPR005151">
    <property type="entry name" value="Tail-specific_protease"/>
</dbReference>
<dbReference type="Proteomes" id="UP000231134">
    <property type="component" value="Unassembled WGS sequence"/>
</dbReference>
<evidence type="ECO:0000256" key="1">
    <source>
        <dbReference type="SAM" id="SignalP"/>
    </source>
</evidence>
<dbReference type="AlphaFoldDB" id="A0A2M9A661"/>
<dbReference type="OrthoDB" id="9812068at2"/>
<dbReference type="PROSITE" id="PS50106">
    <property type="entry name" value="PDZ"/>
    <property type="match status" value="1"/>
</dbReference>
<dbReference type="PROSITE" id="PS51257">
    <property type="entry name" value="PROKAR_LIPOPROTEIN"/>
    <property type="match status" value="1"/>
</dbReference>
<feature type="chain" id="PRO_5014670331" evidence="1">
    <location>
        <begin position="18"/>
        <end position="451"/>
    </location>
</feature>
<evidence type="ECO:0000313" key="3">
    <source>
        <dbReference type="EMBL" id="PJJ41206.1"/>
    </source>
</evidence>
<dbReference type="PANTHER" id="PTHR32060">
    <property type="entry name" value="TAIL-SPECIFIC PROTEASE"/>
    <property type="match status" value="1"/>
</dbReference>
<dbReference type="GO" id="GO:0006508">
    <property type="term" value="P:proteolysis"/>
    <property type="evidence" value="ECO:0007669"/>
    <property type="project" value="InterPro"/>
</dbReference>
<dbReference type="CDD" id="cd06567">
    <property type="entry name" value="Peptidase_S41"/>
    <property type="match status" value="1"/>
</dbReference>
<protein>
    <submittedName>
        <fullName evidence="3">C-terminal peptidase prc</fullName>
    </submittedName>
</protein>
<proteinExistence type="predicted"/>
<feature type="signal peptide" evidence="1">
    <location>
        <begin position="1"/>
        <end position="17"/>
    </location>
</feature>
<keyword evidence="1" id="KW-0732">Signal</keyword>
<dbReference type="RefSeq" id="WP_100425202.1">
    <property type="nucleotide sequence ID" value="NZ_PGEX01000001.1"/>
</dbReference>
<dbReference type="SMART" id="SM00245">
    <property type="entry name" value="TSPc"/>
    <property type="match status" value="1"/>
</dbReference>
<accession>A0A2M9A661</accession>
<dbReference type="SUPFAM" id="SSF52096">
    <property type="entry name" value="ClpP/crotonase"/>
    <property type="match status" value="1"/>
</dbReference>
<dbReference type="Gene3D" id="3.90.226.10">
    <property type="entry name" value="2-enoyl-CoA Hydratase, Chain A, domain 1"/>
    <property type="match status" value="1"/>
</dbReference>
<dbReference type="GO" id="GO:0007165">
    <property type="term" value="P:signal transduction"/>
    <property type="evidence" value="ECO:0007669"/>
    <property type="project" value="TreeGrafter"/>
</dbReference>
<dbReference type="Pfam" id="PF03572">
    <property type="entry name" value="Peptidase_S41"/>
    <property type="match status" value="1"/>
</dbReference>
<evidence type="ECO:0000313" key="4">
    <source>
        <dbReference type="Proteomes" id="UP000231134"/>
    </source>
</evidence>
<gene>
    <name evidence="3" type="ORF">BGX16_1166</name>
</gene>
<dbReference type="PANTHER" id="PTHR32060:SF30">
    <property type="entry name" value="CARBOXY-TERMINAL PROCESSING PROTEASE CTPA"/>
    <property type="match status" value="1"/>
</dbReference>
<dbReference type="GO" id="GO:0030288">
    <property type="term" value="C:outer membrane-bounded periplasmic space"/>
    <property type="evidence" value="ECO:0007669"/>
    <property type="project" value="TreeGrafter"/>
</dbReference>
<evidence type="ECO:0000259" key="2">
    <source>
        <dbReference type="PROSITE" id="PS50106"/>
    </source>
</evidence>
<dbReference type="GO" id="GO:0004175">
    <property type="term" value="F:endopeptidase activity"/>
    <property type="evidence" value="ECO:0007669"/>
    <property type="project" value="TreeGrafter"/>
</dbReference>
<reference evidence="3 4" key="1">
    <citation type="submission" date="2017-11" db="EMBL/GenBank/DDBJ databases">
        <title>Animal gut microbial communities from fecal samples from Wisconsin, USA.</title>
        <authorList>
            <person name="Neumann A."/>
        </authorList>
    </citation>
    <scope>NUCLEOTIDE SEQUENCE [LARGE SCALE GENOMIC DNA]</scope>
    <source>
        <strain evidence="3 4">UWS3</strain>
    </source>
</reference>
<dbReference type="Pfam" id="PF13180">
    <property type="entry name" value="PDZ_2"/>
    <property type="match status" value="1"/>
</dbReference>
<dbReference type="EMBL" id="PGEX01000001">
    <property type="protein sequence ID" value="PJJ41206.1"/>
    <property type="molecule type" value="Genomic_DNA"/>
</dbReference>
<feature type="domain" description="PDZ" evidence="2">
    <location>
        <begin position="107"/>
        <end position="163"/>
    </location>
</feature>
<dbReference type="InterPro" id="IPR036034">
    <property type="entry name" value="PDZ_sf"/>
</dbReference>
<dbReference type="GO" id="GO:0008236">
    <property type="term" value="F:serine-type peptidase activity"/>
    <property type="evidence" value="ECO:0007669"/>
    <property type="project" value="InterPro"/>
</dbReference>
<dbReference type="Gene3D" id="2.30.42.10">
    <property type="match status" value="1"/>
</dbReference>